<dbReference type="PATRIC" id="fig|1544798.3.peg.1475"/>
<feature type="domain" description="Alpha-glycerophosphate oxidase C-terminal" evidence="8">
    <location>
        <begin position="417"/>
        <end position="500"/>
    </location>
</feature>
<keyword evidence="3" id="KW-0285">Flavoprotein</keyword>
<organism evidence="9 10">
    <name type="scientific">Draconibacterium sediminis</name>
    <dbReference type="NCBI Taxonomy" id="1544798"/>
    <lineage>
        <taxon>Bacteria</taxon>
        <taxon>Pseudomonadati</taxon>
        <taxon>Bacteroidota</taxon>
        <taxon>Bacteroidia</taxon>
        <taxon>Marinilabiliales</taxon>
        <taxon>Prolixibacteraceae</taxon>
        <taxon>Draconibacterium</taxon>
    </lineage>
</organism>
<dbReference type="EMBL" id="JRHC01000001">
    <property type="protein sequence ID" value="KJF45198.1"/>
    <property type="molecule type" value="Genomic_DNA"/>
</dbReference>
<evidence type="ECO:0000256" key="1">
    <source>
        <dbReference type="ARBA" id="ARBA00001974"/>
    </source>
</evidence>
<dbReference type="STRING" id="1544798.LH29_07355"/>
<dbReference type="GO" id="GO:0046168">
    <property type="term" value="P:glycerol-3-phosphate catabolic process"/>
    <property type="evidence" value="ECO:0007669"/>
    <property type="project" value="TreeGrafter"/>
</dbReference>
<protein>
    <submittedName>
        <fullName evidence="9">FAD-dependent oxidoreductase</fullName>
    </submittedName>
</protein>
<evidence type="ECO:0000256" key="2">
    <source>
        <dbReference type="ARBA" id="ARBA00007330"/>
    </source>
</evidence>
<evidence type="ECO:0000313" key="9">
    <source>
        <dbReference type="EMBL" id="KJF45198.1"/>
    </source>
</evidence>
<reference evidence="9 10" key="1">
    <citation type="submission" date="2014-09" db="EMBL/GenBank/DDBJ databases">
        <title>Draft Genome Sequence of Draconibacterium sp. JN14CK-3.</title>
        <authorList>
            <person name="Dong C."/>
            <person name="Lai Q."/>
            <person name="Shao Z."/>
        </authorList>
    </citation>
    <scope>NUCLEOTIDE SEQUENCE [LARGE SCALE GENOMIC DNA]</scope>
    <source>
        <strain evidence="9 10">JN14CK-3</strain>
    </source>
</reference>
<keyword evidence="10" id="KW-1185">Reference proteome</keyword>
<gene>
    <name evidence="9" type="ORF">LH29_07355</name>
</gene>
<dbReference type="SUPFAM" id="SSF51905">
    <property type="entry name" value="FAD/NAD(P)-binding domain"/>
    <property type="match status" value="1"/>
</dbReference>
<dbReference type="GO" id="GO:0004368">
    <property type="term" value="F:glycerol-3-phosphate dehydrogenase (quinone) activity"/>
    <property type="evidence" value="ECO:0007669"/>
    <property type="project" value="InterPro"/>
</dbReference>
<dbReference type="Gene3D" id="3.30.9.10">
    <property type="entry name" value="D-Amino Acid Oxidase, subunit A, domain 2"/>
    <property type="match status" value="1"/>
</dbReference>
<dbReference type="AlphaFoldDB" id="A0A0D8JH85"/>
<dbReference type="SUPFAM" id="SSF54373">
    <property type="entry name" value="FAD-linked reductases, C-terminal domain"/>
    <property type="match status" value="1"/>
</dbReference>
<evidence type="ECO:0000259" key="7">
    <source>
        <dbReference type="Pfam" id="PF01266"/>
    </source>
</evidence>
<proteinExistence type="inferred from homology"/>
<keyword evidence="5" id="KW-0274">FAD</keyword>
<feature type="domain" description="FAD dependent oxidoreductase" evidence="7">
    <location>
        <begin position="17"/>
        <end position="375"/>
    </location>
</feature>
<dbReference type="Gene3D" id="3.50.50.60">
    <property type="entry name" value="FAD/NAD(P)-binding domain"/>
    <property type="match status" value="1"/>
</dbReference>
<dbReference type="PANTHER" id="PTHR11985">
    <property type="entry name" value="GLYCEROL-3-PHOSPHATE DEHYDROGENASE"/>
    <property type="match status" value="1"/>
</dbReference>
<dbReference type="InterPro" id="IPR038299">
    <property type="entry name" value="DAO_C_sf"/>
</dbReference>
<keyword evidence="6" id="KW-0560">Oxidoreductase</keyword>
<dbReference type="InterPro" id="IPR006076">
    <property type="entry name" value="FAD-dep_OxRdtase"/>
</dbReference>
<dbReference type="PANTHER" id="PTHR11985:SF35">
    <property type="entry name" value="ANAEROBIC GLYCEROL-3-PHOSPHATE DEHYDROGENASE SUBUNIT A"/>
    <property type="match status" value="1"/>
</dbReference>
<keyword evidence="4" id="KW-0319">Glycerol metabolism</keyword>
<evidence type="ECO:0000313" key="10">
    <source>
        <dbReference type="Proteomes" id="UP000032544"/>
    </source>
</evidence>
<comment type="similarity">
    <text evidence="2">Belongs to the FAD-dependent glycerol-3-phosphate dehydrogenase family.</text>
</comment>
<evidence type="ECO:0000256" key="3">
    <source>
        <dbReference type="ARBA" id="ARBA00022630"/>
    </source>
</evidence>
<dbReference type="InterPro" id="IPR000447">
    <property type="entry name" value="G3P_DH_FAD-dep"/>
</dbReference>
<dbReference type="Proteomes" id="UP000032544">
    <property type="component" value="Unassembled WGS sequence"/>
</dbReference>
<sequence>MKRHKQLRKAKADIEWDIVVIGGGASGLGVALESATRKYKTLLLEGADFAKGTSSRSTKLVHGGVRYLAQGDISLVLEALRERGLMRQNAPHLVKNQSFIIPNYEWWGGPLYTIGLKVYDMMAGKLGLGPSVHLTKEETLEALPTLKEEGLTGGVIYHDGQFDDARLSINLAQTIIDYDGVAVNYTKAIGLLKDKEGMICGVKAKDVIDGEEFDVRAKAVVNATGVFTDEILQMDEPGTPKKVVPSQGIHLVLDHDFLKGDHAIMIPKTDDGRVLFAVPWRGKVVVGTTDTLIENASLEPRALEEEIEFILNTAKRYLTRPPKRSDVRSIFAGLRPLAAPEGEDKQTKEISRSHKVIMSLSGLITITGGKWTTYRKMGEDTIHNAVILAGLPERPCQTENLAIHGYTKNIDHNDHFYVYGSEAKEIKEMIENDPPLGERLHDRLEFTVAEVIWACKKEMAMTLDDVLARRVRALYLDARAAEEMAPKVAQIMANELNKDTDWIKQQVEEFTEIAKGYYL</sequence>
<dbReference type="InterPro" id="IPR036188">
    <property type="entry name" value="FAD/NAD-bd_sf"/>
</dbReference>
<dbReference type="InterPro" id="IPR031656">
    <property type="entry name" value="DAO_C"/>
</dbReference>
<dbReference type="GO" id="GO:0006071">
    <property type="term" value="P:glycerol metabolic process"/>
    <property type="evidence" value="ECO:0007669"/>
    <property type="project" value="UniProtKB-KW"/>
</dbReference>
<dbReference type="RefSeq" id="WP_045027150.1">
    <property type="nucleotide sequence ID" value="NZ_JRHC01000001.1"/>
</dbReference>
<dbReference type="PRINTS" id="PR01001">
    <property type="entry name" value="FADG3PDH"/>
</dbReference>
<evidence type="ECO:0000256" key="4">
    <source>
        <dbReference type="ARBA" id="ARBA00022798"/>
    </source>
</evidence>
<comment type="cofactor">
    <cofactor evidence="1">
        <name>FAD</name>
        <dbReference type="ChEBI" id="CHEBI:57692"/>
    </cofactor>
</comment>
<evidence type="ECO:0000256" key="5">
    <source>
        <dbReference type="ARBA" id="ARBA00022827"/>
    </source>
</evidence>
<dbReference type="OrthoDB" id="9766796at2"/>
<evidence type="ECO:0000259" key="8">
    <source>
        <dbReference type="Pfam" id="PF16901"/>
    </source>
</evidence>
<dbReference type="Gene3D" id="1.10.8.870">
    <property type="entry name" value="Alpha-glycerophosphate oxidase, cap domain"/>
    <property type="match status" value="1"/>
</dbReference>
<comment type="caution">
    <text evidence="9">The sequence shown here is derived from an EMBL/GenBank/DDBJ whole genome shotgun (WGS) entry which is preliminary data.</text>
</comment>
<accession>A0A0D8JH85</accession>
<dbReference type="Pfam" id="PF16901">
    <property type="entry name" value="DAO_C"/>
    <property type="match status" value="1"/>
</dbReference>
<evidence type="ECO:0000256" key="6">
    <source>
        <dbReference type="ARBA" id="ARBA00023002"/>
    </source>
</evidence>
<dbReference type="Pfam" id="PF01266">
    <property type="entry name" value="DAO"/>
    <property type="match status" value="1"/>
</dbReference>
<name>A0A0D8JH85_9BACT</name>